<keyword evidence="2" id="KW-0472">Membrane</keyword>
<evidence type="ECO:0000256" key="2">
    <source>
        <dbReference type="SAM" id="Phobius"/>
    </source>
</evidence>
<protein>
    <submittedName>
        <fullName evidence="3">Uncharacterized protein</fullName>
    </submittedName>
</protein>
<organism evidence="3">
    <name type="scientific">Craspedostauros australis</name>
    <dbReference type="NCBI Taxonomy" id="1486917"/>
    <lineage>
        <taxon>Eukaryota</taxon>
        <taxon>Sar</taxon>
        <taxon>Stramenopiles</taxon>
        <taxon>Ochrophyta</taxon>
        <taxon>Bacillariophyta</taxon>
        <taxon>Bacillariophyceae</taxon>
        <taxon>Bacillariophycidae</taxon>
        <taxon>Naviculales</taxon>
        <taxon>Naviculaceae</taxon>
        <taxon>Craspedostauros</taxon>
    </lineage>
</organism>
<proteinExistence type="predicted"/>
<feature type="compositionally biased region" description="Acidic residues" evidence="1">
    <location>
        <begin position="173"/>
        <end position="184"/>
    </location>
</feature>
<reference evidence="3" key="1">
    <citation type="submission" date="2021-01" db="EMBL/GenBank/DDBJ databases">
        <authorList>
            <person name="Corre E."/>
            <person name="Pelletier E."/>
            <person name="Niang G."/>
            <person name="Scheremetjew M."/>
            <person name="Finn R."/>
            <person name="Kale V."/>
            <person name="Holt S."/>
            <person name="Cochrane G."/>
            <person name="Meng A."/>
            <person name="Brown T."/>
            <person name="Cohen L."/>
        </authorList>
    </citation>
    <scope>NUCLEOTIDE SEQUENCE</scope>
    <source>
        <strain evidence="3">CCMP3328</strain>
    </source>
</reference>
<sequence>MMMGHDVLFDMKHNRIGFAESDCDLSEVLATNGLPSVFDFPPRNPSSPATSIKNELDDNDTSIGDSIDGGTKKDATVNSGSGPSELEIFMKECDNSCKVILVCVGVVIIFLMLCIYRVYCTSSDVRAEYMRANTQEMTPIAPCDPDVEDDIELPQWDGDMDMRNTSGEYRDDPIDEDVPDDELEYADHSDSSASE</sequence>
<accession>A0A7R9WPY0</accession>
<keyword evidence="2" id="KW-1133">Transmembrane helix</keyword>
<feature type="compositionally biased region" description="Basic and acidic residues" evidence="1">
    <location>
        <begin position="185"/>
        <end position="195"/>
    </location>
</feature>
<evidence type="ECO:0000256" key="1">
    <source>
        <dbReference type="SAM" id="MobiDB-lite"/>
    </source>
</evidence>
<name>A0A7R9WPY0_9STRA</name>
<dbReference type="EMBL" id="HBEF01003087">
    <property type="protein sequence ID" value="CAD8329865.1"/>
    <property type="molecule type" value="Transcribed_RNA"/>
</dbReference>
<dbReference type="AlphaFoldDB" id="A0A7R9WPY0"/>
<feature type="region of interest" description="Disordered" evidence="1">
    <location>
        <begin position="40"/>
        <end position="81"/>
    </location>
</feature>
<feature type="transmembrane region" description="Helical" evidence="2">
    <location>
        <begin position="99"/>
        <end position="119"/>
    </location>
</feature>
<keyword evidence="2" id="KW-0812">Transmembrane</keyword>
<gene>
    <name evidence="3" type="ORF">CAUS1442_LOCUS1963</name>
</gene>
<evidence type="ECO:0000313" key="3">
    <source>
        <dbReference type="EMBL" id="CAD8329865.1"/>
    </source>
</evidence>
<feature type="region of interest" description="Disordered" evidence="1">
    <location>
        <begin position="140"/>
        <end position="195"/>
    </location>
</feature>